<proteinExistence type="predicted"/>
<accession>A0ABQ6BBV5</accession>
<evidence type="ECO:0000259" key="3">
    <source>
        <dbReference type="Pfam" id="PF21001"/>
    </source>
</evidence>
<dbReference type="Pfam" id="PF21001">
    <property type="entry name" value="YqiJ_N"/>
    <property type="match status" value="1"/>
</dbReference>
<feature type="transmembrane region" description="Helical" evidence="1">
    <location>
        <begin position="72"/>
        <end position="92"/>
    </location>
</feature>
<evidence type="ECO:0000256" key="1">
    <source>
        <dbReference type="SAM" id="Phobius"/>
    </source>
</evidence>
<organism evidence="4 5">
    <name type="scientific">Bradyrhizobium iriomotense</name>
    <dbReference type="NCBI Taxonomy" id="441950"/>
    <lineage>
        <taxon>Bacteria</taxon>
        <taxon>Pseudomonadati</taxon>
        <taxon>Pseudomonadota</taxon>
        <taxon>Alphaproteobacteria</taxon>
        <taxon>Hyphomicrobiales</taxon>
        <taxon>Nitrobacteraceae</taxon>
        <taxon>Bradyrhizobium</taxon>
    </lineage>
</organism>
<dbReference type="InterPro" id="IPR048376">
    <property type="entry name" value="YqiJ_N"/>
</dbReference>
<dbReference type="EMBL" id="BSOW01000044">
    <property type="protein sequence ID" value="GLR91263.1"/>
    <property type="molecule type" value="Genomic_DNA"/>
</dbReference>
<feature type="domain" description="Inner membrane protein YqiJ OB-fold" evidence="2">
    <location>
        <begin position="144"/>
        <end position="206"/>
    </location>
</feature>
<reference evidence="5" key="1">
    <citation type="journal article" date="2019" name="Int. J. Syst. Evol. Microbiol.">
        <title>The Global Catalogue of Microorganisms (GCM) 10K type strain sequencing project: providing services to taxonomists for standard genome sequencing and annotation.</title>
        <authorList>
            <consortium name="The Broad Institute Genomics Platform"/>
            <consortium name="The Broad Institute Genome Sequencing Center for Infectious Disease"/>
            <person name="Wu L."/>
            <person name="Ma J."/>
        </authorList>
    </citation>
    <scope>NUCLEOTIDE SEQUENCE [LARGE SCALE GENOMIC DNA]</scope>
    <source>
        <strain evidence="5">NBRC 102520</strain>
    </source>
</reference>
<name>A0ABQ6BBV5_9BRAD</name>
<evidence type="ECO:0000259" key="2">
    <source>
        <dbReference type="Pfam" id="PF07290"/>
    </source>
</evidence>
<gene>
    <name evidence="4" type="ORF">GCM10007857_79800</name>
</gene>
<dbReference type="RefSeq" id="WP_284274512.1">
    <property type="nucleotide sequence ID" value="NZ_BSOW01000044.1"/>
</dbReference>
<keyword evidence="1" id="KW-0812">Transmembrane</keyword>
<dbReference type="Pfam" id="PF07290">
    <property type="entry name" value="YqiJ_OB"/>
    <property type="match status" value="1"/>
</dbReference>
<comment type="caution">
    <text evidence="4">The sequence shown here is derived from an EMBL/GenBank/DDBJ whole genome shotgun (WGS) entry which is preliminary data.</text>
</comment>
<feature type="transmembrane region" description="Helical" evidence="1">
    <location>
        <begin position="16"/>
        <end position="36"/>
    </location>
</feature>
<feature type="transmembrane region" description="Helical" evidence="1">
    <location>
        <begin position="98"/>
        <end position="120"/>
    </location>
</feature>
<keyword evidence="1" id="KW-0472">Membrane</keyword>
<sequence length="225" mass="23219">MSTLLEHVMAPEVRPFAIAAAMIVILGSVEVVLMLIGASLSEILGIAVDFGHGHPSDSGVVNAISWINLGGVPLLIFILLLLGAFSITGFLIQDIARLVAGPLPASIASIGALAASIPLVRVSSGFIARMIPKDESYAVGLGDLVGRVGEVVIGPLDQGPPGRVSVADVHGNRHFVMAVAALDSAPLPQGTLVLLVDRVGTRFVAVKADDELKPSKSTLSNQQSI</sequence>
<dbReference type="Proteomes" id="UP001156905">
    <property type="component" value="Unassembled WGS sequence"/>
</dbReference>
<feature type="domain" description="Inner membrane protein YqiJ N-terminal" evidence="3">
    <location>
        <begin position="15"/>
        <end position="121"/>
    </location>
</feature>
<evidence type="ECO:0000313" key="5">
    <source>
        <dbReference type="Proteomes" id="UP001156905"/>
    </source>
</evidence>
<evidence type="ECO:0000313" key="4">
    <source>
        <dbReference type="EMBL" id="GLR91263.1"/>
    </source>
</evidence>
<keyword evidence="5" id="KW-1185">Reference proteome</keyword>
<dbReference type="InterPro" id="IPR010840">
    <property type="entry name" value="YqiJ_OB"/>
</dbReference>
<keyword evidence="1" id="KW-1133">Transmembrane helix</keyword>
<protein>
    <submittedName>
        <fullName evidence="4">Membrane protein</fullName>
    </submittedName>
</protein>